<dbReference type="SUPFAM" id="SSF46934">
    <property type="entry name" value="UBA-like"/>
    <property type="match status" value="1"/>
</dbReference>
<feature type="compositionally biased region" description="Polar residues" evidence="1">
    <location>
        <begin position="640"/>
        <end position="654"/>
    </location>
</feature>
<dbReference type="GO" id="GO:0043130">
    <property type="term" value="F:ubiquitin binding"/>
    <property type="evidence" value="ECO:0007669"/>
    <property type="project" value="InterPro"/>
</dbReference>
<feature type="compositionally biased region" description="Low complexity" evidence="1">
    <location>
        <begin position="92"/>
        <end position="103"/>
    </location>
</feature>
<feature type="compositionally biased region" description="Low complexity" evidence="1">
    <location>
        <begin position="279"/>
        <end position="296"/>
    </location>
</feature>
<feature type="compositionally biased region" description="Low complexity" evidence="1">
    <location>
        <begin position="194"/>
        <end position="220"/>
    </location>
</feature>
<accession>A0A4P9ZPX9</accession>
<feature type="compositionally biased region" description="Polar residues" evidence="1">
    <location>
        <begin position="40"/>
        <end position="50"/>
    </location>
</feature>
<organism evidence="3 4">
    <name type="scientific">Dimargaris cristalligena</name>
    <dbReference type="NCBI Taxonomy" id="215637"/>
    <lineage>
        <taxon>Eukaryota</taxon>
        <taxon>Fungi</taxon>
        <taxon>Fungi incertae sedis</taxon>
        <taxon>Zoopagomycota</taxon>
        <taxon>Kickxellomycotina</taxon>
        <taxon>Dimargaritomycetes</taxon>
        <taxon>Dimargaritales</taxon>
        <taxon>Dimargaritaceae</taxon>
        <taxon>Dimargaris</taxon>
    </lineage>
</organism>
<evidence type="ECO:0000313" key="4">
    <source>
        <dbReference type="Proteomes" id="UP000268162"/>
    </source>
</evidence>
<sequence>MASPVNPNVSILKRMFPDIEPDICEAVLQANQGNLNTSISTLLEMSNPQSPAAKAAPGSTTTPAQADAGEEGPRTPVVDAFADTPSPARQGAAASPPWTASSTEPRDQVPAEEPGLANNRQSSPPPPSTTAGLATPETALANSLWAVEGSPHQPVDPAGVGISSSGQIPTESLLAHAPAVSGEGREVAAVTMGSSPVSVPSATTATTTTTTTAAVDTVATGSEGSHHSRDNMEFNRAEAAPMSEQASSSPAVDTSRDEQIARDLELALRLEDEEREAFEQQQQHQQRSQRQSYQFANQSGEGAPPPLPSRQSLQNPRPVYNEQGNYAFLQDNHQPNNRRYRYSDEDEPDFMNKVSAFTETTKVKLQGFFHQVSRKFNEAVHTEGGGSGENYNEGSSSSTPRPADYTGYTNANPSTNVNDPQRRANQRRSRFINDDEDEDDNDDDLYGAPPPPLPRRHTEPPQTPGSADGFRTAEYPFHDDFDQRPPPALPPRSRDESPLVSAAPARSPVMATVQPGRIITAGMGGSGSGSGSGRSDGGRTPVTPSHLSSPRSPTTTAAAAAGVVSASDRPASGFAVISTPRSATDLWFDEEQQAAVTTPSARLLHSRQQQLLNPHNTTVGVGGVNGAIDSDFSDVDMSGHSPQTTNYFSPSPTISELPADNIKNKTSGGGEAGERASAGTAALTSGEPHRPMSAMSEPRSSAKAAAGASWSPEVGNNHTATGSPSIPAVRAASHPPPHHGNDTADTEWNLIDMDIHPSFQTKQP</sequence>
<dbReference type="EMBL" id="ML002885">
    <property type="protein sequence ID" value="RKP35377.1"/>
    <property type="molecule type" value="Genomic_DNA"/>
</dbReference>
<keyword evidence="4" id="KW-1185">Reference proteome</keyword>
<name>A0A4P9ZPX9_9FUNG</name>
<feature type="compositionally biased region" description="Polar residues" evidence="1">
    <location>
        <begin position="407"/>
        <end position="419"/>
    </location>
</feature>
<feature type="compositionally biased region" description="Polar residues" evidence="1">
    <location>
        <begin position="714"/>
        <end position="724"/>
    </location>
</feature>
<feature type="region of interest" description="Disordered" evidence="1">
    <location>
        <begin position="40"/>
        <end position="346"/>
    </location>
</feature>
<dbReference type="CDD" id="cd14279">
    <property type="entry name" value="CUE"/>
    <property type="match status" value="1"/>
</dbReference>
<evidence type="ECO:0000256" key="1">
    <source>
        <dbReference type="SAM" id="MobiDB-lite"/>
    </source>
</evidence>
<feature type="compositionally biased region" description="Basic and acidic residues" evidence="1">
    <location>
        <begin position="254"/>
        <end position="272"/>
    </location>
</feature>
<feature type="compositionally biased region" description="Polar residues" evidence="1">
    <location>
        <begin position="542"/>
        <end position="553"/>
    </location>
</feature>
<evidence type="ECO:0000313" key="3">
    <source>
        <dbReference type="EMBL" id="RKP35377.1"/>
    </source>
</evidence>
<dbReference type="InterPro" id="IPR009060">
    <property type="entry name" value="UBA-like_sf"/>
</dbReference>
<feature type="compositionally biased region" description="Basic and acidic residues" evidence="1">
    <location>
        <begin position="224"/>
        <end position="236"/>
    </location>
</feature>
<dbReference type="Gene3D" id="1.10.8.10">
    <property type="entry name" value="DNA helicase RuvA subunit, C-terminal domain"/>
    <property type="match status" value="1"/>
</dbReference>
<feature type="compositionally biased region" description="Low complexity" evidence="1">
    <location>
        <begin position="389"/>
        <end position="398"/>
    </location>
</feature>
<feature type="compositionally biased region" description="Gly residues" evidence="1">
    <location>
        <begin position="522"/>
        <end position="535"/>
    </location>
</feature>
<gene>
    <name evidence="3" type="ORF">BJ085DRAFT_28153</name>
</gene>
<feature type="compositionally biased region" description="Acidic residues" evidence="1">
    <location>
        <begin position="434"/>
        <end position="445"/>
    </location>
</feature>
<feature type="compositionally biased region" description="Low complexity" evidence="1">
    <location>
        <begin position="701"/>
        <end position="711"/>
    </location>
</feature>
<proteinExistence type="predicted"/>
<evidence type="ECO:0000259" key="2">
    <source>
        <dbReference type="PROSITE" id="PS51140"/>
    </source>
</evidence>
<dbReference type="SMART" id="SM00546">
    <property type="entry name" value="CUE"/>
    <property type="match status" value="1"/>
</dbReference>
<dbReference type="AlphaFoldDB" id="A0A4P9ZPX9"/>
<dbReference type="InterPro" id="IPR003892">
    <property type="entry name" value="CUE"/>
</dbReference>
<feature type="region of interest" description="Disordered" evidence="1">
    <location>
        <begin position="635"/>
        <end position="764"/>
    </location>
</feature>
<protein>
    <recommendedName>
        <fullName evidence="2">CUE domain-containing protein</fullName>
    </recommendedName>
</protein>
<dbReference type="PROSITE" id="PS51140">
    <property type="entry name" value="CUE"/>
    <property type="match status" value="1"/>
</dbReference>
<feature type="domain" description="CUE" evidence="2">
    <location>
        <begin position="4"/>
        <end position="47"/>
    </location>
</feature>
<reference evidence="4" key="1">
    <citation type="journal article" date="2018" name="Nat. Microbiol.">
        <title>Leveraging single-cell genomics to expand the fungal tree of life.</title>
        <authorList>
            <person name="Ahrendt S.R."/>
            <person name="Quandt C.A."/>
            <person name="Ciobanu D."/>
            <person name="Clum A."/>
            <person name="Salamov A."/>
            <person name="Andreopoulos B."/>
            <person name="Cheng J.F."/>
            <person name="Woyke T."/>
            <person name="Pelin A."/>
            <person name="Henrissat B."/>
            <person name="Reynolds N.K."/>
            <person name="Benny G.L."/>
            <person name="Smith M.E."/>
            <person name="James T.Y."/>
            <person name="Grigoriev I.V."/>
        </authorList>
    </citation>
    <scope>NUCLEOTIDE SEQUENCE [LARGE SCALE GENOMIC DNA]</scope>
    <source>
        <strain evidence="4">RSA 468</strain>
    </source>
</reference>
<dbReference type="Proteomes" id="UP000268162">
    <property type="component" value="Unassembled WGS sequence"/>
</dbReference>
<feature type="region of interest" description="Disordered" evidence="1">
    <location>
        <begin position="380"/>
        <end position="565"/>
    </location>
</feature>
<dbReference type="Pfam" id="PF02845">
    <property type="entry name" value="CUE"/>
    <property type="match status" value="1"/>
</dbReference>